<evidence type="ECO:0000256" key="2">
    <source>
        <dbReference type="ARBA" id="ARBA00023015"/>
    </source>
</evidence>
<dbReference type="InterPro" id="IPR013249">
    <property type="entry name" value="RNA_pol_sigma70_r4_t2"/>
</dbReference>
<dbReference type="InterPro" id="IPR039425">
    <property type="entry name" value="RNA_pol_sigma-70-like"/>
</dbReference>
<gene>
    <name evidence="7" type="ORF">CIB95_12905</name>
</gene>
<dbReference type="PANTHER" id="PTHR43133">
    <property type="entry name" value="RNA POLYMERASE ECF-TYPE SIGMA FACTO"/>
    <property type="match status" value="1"/>
</dbReference>
<dbReference type="Gene3D" id="1.10.10.10">
    <property type="entry name" value="Winged helix-like DNA-binding domain superfamily/Winged helix DNA-binding domain"/>
    <property type="match status" value="1"/>
</dbReference>
<evidence type="ECO:0000259" key="5">
    <source>
        <dbReference type="Pfam" id="PF04542"/>
    </source>
</evidence>
<dbReference type="Gene3D" id="1.10.1740.10">
    <property type="match status" value="1"/>
</dbReference>
<proteinExistence type="inferred from homology"/>
<evidence type="ECO:0000313" key="8">
    <source>
        <dbReference type="Proteomes" id="UP000217083"/>
    </source>
</evidence>
<name>A0A263BRW1_9BACI</name>
<reference evidence="7 8" key="2">
    <citation type="submission" date="2017-09" db="EMBL/GenBank/DDBJ databases">
        <title>Bacillus patelloidae sp. nov., isolated from the intestinal tract of a marine limpet.</title>
        <authorList>
            <person name="Liu R."/>
            <person name="Dong C."/>
            <person name="Shao Z."/>
        </authorList>
    </citation>
    <scope>NUCLEOTIDE SEQUENCE [LARGE SCALE GENOMIC DNA]</scope>
    <source>
        <strain evidence="7 8">SA5d-4</strain>
    </source>
</reference>
<organism evidence="7 8">
    <name type="scientific">Lottiidibacillus patelloidae</name>
    <dbReference type="NCBI Taxonomy" id="2670334"/>
    <lineage>
        <taxon>Bacteria</taxon>
        <taxon>Bacillati</taxon>
        <taxon>Bacillota</taxon>
        <taxon>Bacilli</taxon>
        <taxon>Bacillales</taxon>
        <taxon>Bacillaceae</taxon>
        <taxon>Lottiidibacillus</taxon>
    </lineage>
</organism>
<dbReference type="InterPro" id="IPR014284">
    <property type="entry name" value="RNA_pol_sigma-70_dom"/>
</dbReference>
<dbReference type="InterPro" id="IPR013325">
    <property type="entry name" value="RNA_pol_sigma_r2"/>
</dbReference>
<keyword evidence="4" id="KW-0804">Transcription</keyword>
<keyword evidence="8" id="KW-1185">Reference proteome</keyword>
<dbReference type="EMBL" id="NPIA01000007">
    <property type="protein sequence ID" value="OZM56308.1"/>
    <property type="molecule type" value="Genomic_DNA"/>
</dbReference>
<protein>
    <submittedName>
        <fullName evidence="7">RNA polymerase subunit sigma-70</fullName>
    </submittedName>
</protein>
<dbReference type="InterPro" id="IPR036388">
    <property type="entry name" value="WH-like_DNA-bd_sf"/>
</dbReference>
<sequence length="183" mass="21667">MVRKRTKGERKLENEILLVKAQRGDDEAFFLLISSNKEQLYRIAFSYLKNETEALEAIQEVTFRAYKGIKKLKEASYFKTWLIRIMINYCIDEQRKRKRLVFTEKEVATKNEDNATNIAMQDAIYKLKANYQKVIVLKYYEDLTVQQIASVLEKPEGTIKTWLHKALKQLRAILEKDGEKFYV</sequence>
<dbReference type="SUPFAM" id="SSF88659">
    <property type="entry name" value="Sigma3 and sigma4 domains of RNA polymerase sigma factors"/>
    <property type="match status" value="1"/>
</dbReference>
<dbReference type="AlphaFoldDB" id="A0A263BRW1"/>
<dbReference type="Pfam" id="PF08281">
    <property type="entry name" value="Sigma70_r4_2"/>
    <property type="match status" value="1"/>
</dbReference>
<keyword evidence="2" id="KW-0805">Transcription regulation</keyword>
<dbReference type="NCBIfam" id="TIGR02937">
    <property type="entry name" value="sigma70-ECF"/>
    <property type="match status" value="1"/>
</dbReference>
<dbReference type="InterPro" id="IPR007627">
    <property type="entry name" value="RNA_pol_sigma70_r2"/>
</dbReference>
<feature type="domain" description="RNA polymerase sigma factor 70 region 4 type 2" evidence="6">
    <location>
        <begin position="119"/>
        <end position="170"/>
    </location>
</feature>
<dbReference type="PANTHER" id="PTHR43133:SF51">
    <property type="entry name" value="RNA POLYMERASE SIGMA FACTOR"/>
    <property type="match status" value="1"/>
</dbReference>
<dbReference type="GO" id="GO:0016987">
    <property type="term" value="F:sigma factor activity"/>
    <property type="evidence" value="ECO:0007669"/>
    <property type="project" value="UniProtKB-KW"/>
</dbReference>
<dbReference type="Pfam" id="PF04542">
    <property type="entry name" value="Sigma70_r2"/>
    <property type="match status" value="1"/>
</dbReference>
<evidence type="ECO:0000256" key="4">
    <source>
        <dbReference type="ARBA" id="ARBA00023163"/>
    </source>
</evidence>
<keyword evidence="3" id="KW-0731">Sigma factor</keyword>
<accession>A0A263BRW1</accession>
<dbReference type="InterPro" id="IPR013324">
    <property type="entry name" value="RNA_pol_sigma_r3/r4-like"/>
</dbReference>
<dbReference type="SUPFAM" id="SSF88946">
    <property type="entry name" value="Sigma2 domain of RNA polymerase sigma factors"/>
    <property type="match status" value="1"/>
</dbReference>
<dbReference type="GO" id="GO:0003677">
    <property type="term" value="F:DNA binding"/>
    <property type="evidence" value="ECO:0007669"/>
    <property type="project" value="InterPro"/>
</dbReference>
<dbReference type="CDD" id="cd06171">
    <property type="entry name" value="Sigma70_r4"/>
    <property type="match status" value="1"/>
</dbReference>
<comment type="caution">
    <text evidence="7">The sequence shown here is derived from an EMBL/GenBank/DDBJ whole genome shotgun (WGS) entry which is preliminary data.</text>
</comment>
<dbReference type="Proteomes" id="UP000217083">
    <property type="component" value="Unassembled WGS sequence"/>
</dbReference>
<evidence type="ECO:0000313" key="7">
    <source>
        <dbReference type="EMBL" id="OZM56308.1"/>
    </source>
</evidence>
<evidence type="ECO:0000256" key="1">
    <source>
        <dbReference type="ARBA" id="ARBA00010641"/>
    </source>
</evidence>
<feature type="domain" description="RNA polymerase sigma-70 region 2" evidence="5">
    <location>
        <begin position="32"/>
        <end position="99"/>
    </location>
</feature>
<comment type="similarity">
    <text evidence="1">Belongs to the sigma-70 factor family. ECF subfamily.</text>
</comment>
<evidence type="ECO:0000259" key="6">
    <source>
        <dbReference type="Pfam" id="PF08281"/>
    </source>
</evidence>
<evidence type="ECO:0000256" key="3">
    <source>
        <dbReference type="ARBA" id="ARBA00023082"/>
    </source>
</evidence>
<reference evidence="8" key="1">
    <citation type="submission" date="2017-08" db="EMBL/GenBank/DDBJ databases">
        <authorList>
            <person name="Huang Z."/>
        </authorList>
    </citation>
    <scope>NUCLEOTIDE SEQUENCE [LARGE SCALE GENOMIC DNA]</scope>
    <source>
        <strain evidence="8">SA5d-4</strain>
    </source>
</reference>
<dbReference type="GO" id="GO:0006352">
    <property type="term" value="P:DNA-templated transcription initiation"/>
    <property type="evidence" value="ECO:0007669"/>
    <property type="project" value="InterPro"/>
</dbReference>